<dbReference type="GO" id="GO:0034088">
    <property type="term" value="P:maintenance of mitotic sister chromatid cohesion"/>
    <property type="evidence" value="ECO:0007669"/>
    <property type="project" value="TreeGrafter"/>
</dbReference>
<proteinExistence type="inferred from homology"/>
<keyword evidence="2" id="KW-0235">DNA replication</keyword>
<evidence type="ECO:0000256" key="1">
    <source>
        <dbReference type="ARBA" id="ARBA00007017"/>
    </source>
</evidence>
<dbReference type="EMBL" id="JAUESC010000384">
    <property type="protein sequence ID" value="KAK0581730.1"/>
    <property type="molecule type" value="Genomic_DNA"/>
</dbReference>
<accession>A0AA39S293</accession>
<dbReference type="PANTHER" id="PTHR13395">
    <property type="entry name" value="SISTER CHROMATID COHESION PROTEIN DCC1-RELATED"/>
    <property type="match status" value="1"/>
</dbReference>
<name>A0AA39S293_ACESA</name>
<reference evidence="3" key="1">
    <citation type="journal article" date="2022" name="Plant J.">
        <title>Strategies of tolerance reflected in two North American maple genomes.</title>
        <authorList>
            <person name="McEvoy S.L."/>
            <person name="Sezen U.U."/>
            <person name="Trouern-Trend A."/>
            <person name="McMahon S.M."/>
            <person name="Schaberg P.G."/>
            <person name="Yang J."/>
            <person name="Wegrzyn J.L."/>
            <person name="Swenson N.G."/>
        </authorList>
    </citation>
    <scope>NUCLEOTIDE SEQUENCE</scope>
    <source>
        <strain evidence="3">NS2018</strain>
    </source>
</reference>
<dbReference type="PANTHER" id="PTHR13395:SF6">
    <property type="entry name" value="SISTER CHROMATID COHESION PROTEIN DCC1"/>
    <property type="match status" value="1"/>
</dbReference>
<evidence type="ECO:0000313" key="4">
    <source>
        <dbReference type="Proteomes" id="UP001168877"/>
    </source>
</evidence>
<dbReference type="Proteomes" id="UP001168877">
    <property type="component" value="Unassembled WGS sequence"/>
</dbReference>
<dbReference type="GO" id="GO:0006260">
    <property type="term" value="P:DNA replication"/>
    <property type="evidence" value="ECO:0007669"/>
    <property type="project" value="UniProtKB-KW"/>
</dbReference>
<dbReference type="Pfam" id="PF09724">
    <property type="entry name" value="Dcc1"/>
    <property type="match status" value="1"/>
</dbReference>
<organism evidence="3 4">
    <name type="scientific">Acer saccharum</name>
    <name type="common">Sugar maple</name>
    <dbReference type="NCBI Taxonomy" id="4024"/>
    <lineage>
        <taxon>Eukaryota</taxon>
        <taxon>Viridiplantae</taxon>
        <taxon>Streptophyta</taxon>
        <taxon>Embryophyta</taxon>
        <taxon>Tracheophyta</taxon>
        <taxon>Spermatophyta</taxon>
        <taxon>Magnoliopsida</taxon>
        <taxon>eudicotyledons</taxon>
        <taxon>Gunneridae</taxon>
        <taxon>Pentapetalae</taxon>
        <taxon>rosids</taxon>
        <taxon>malvids</taxon>
        <taxon>Sapindales</taxon>
        <taxon>Sapindaceae</taxon>
        <taxon>Hippocastanoideae</taxon>
        <taxon>Acereae</taxon>
        <taxon>Acer</taxon>
    </lineage>
</organism>
<dbReference type="GO" id="GO:0000785">
    <property type="term" value="C:chromatin"/>
    <property type="evidence" value="ECO:0007669"/>
    <property type="project" value="TreeGrafter"/>
</dbReference>
<comment type="caution">
    <text evidence="3">The sequence shown here is derived from an EMBL/GenBank/DDBJ whole genome shotgun (WGS) entry which is preliminary data.</text>
</comment>
<evidence type="ECO:0000256" key="2">
    <source>
        <dbReference type="ARBA" id="ARBA00022705"/>
    </source>
</evidence>
<dbReference type="AlphaFoldDB" id="A0AA39S293"/>
<evidence type="ECO:0000313" key="3">
    <source>
        <dbReference type="EMBL" id="KAK0581730.1"/>
    </source>
</evidence>
<evidence type="ECO:0008006" key="5">
    <source>
        <dbReference type="Google" id="ProtNLM"/>
    </source>
</evidence>
<gene>
    <name evidence="3" type="ORF">LWI29_017218</name>
</gene>
<protein>
    <recommendedName>
        <fullName evidence="5">Sister chromatid cohesion protein DCC1</fullName>
    </recommendedName>
</protein>
<keyword evidence="4" id="KW-1185">Reference proteome</keyword>
<dbReference type="GO" id="GO:0000775">
    <property type="term" value="C:chromosome, centromeric region"/>
    <property type="evidence" value="ECO:0007669"/>
    <property type="project" value="TreeGrafter"/>
</dbReference>
<sequence>MVQPDPVSQWRTVNEEEKEGVLDQPCSGPELGNEGACTSNVGPLFVSKQVQLVEERKGAVPVGVIDDLVFDDTVMLQQVVEGVGINGIESAKGSINYNEWARKTCDKGESEKCMPVNMSAVVSGLAQVTEGIVAELGFIDEKFQSVARGDVCGERDQSASNSPVLDGAPALPLGHGPETRNSFNHVALGPAQPLGINGPIISSALVYPEALVQPKVRLYKKRTHQIAQQRGLGNSTVGCQQVCGKRKSGSRVDVEVSGARKSRKVDESYILEDDGSQEKDDSVSWRIMEQPHPGCRGAEAVLNLQPGSSISVAYHPLFGPHDDLILLELDEKLLPHILHQRVTLRGQPDEDAVLCTPSKTYGIKFVGNSNSVFLIPPSDHSILCEASEDRNGKGHIQQASASVIKVAPGSMELVEVAPRLDKLRLLLSENPYRSGEVLQFEDVDGMEKCMTGLYTWDDLVDKVQASDEELRTGLMAFSAVEIDGYWRIVDEEYMGKLLMALFPSSVLNDWSLNALNEDEVVRVLVQDGFPQKLAHHCLSVYGSKVGEGVNGSCLWSLDERRVCVHFARKILGGGKTKMESLMEEWRRKIPEGMQASFDMLEGEVLTEKLGVDLWVRAFSVSALPLTPAERFSVLFKERAKWEWKDLQPYIRDLKVPGLSLEGLLLKYTRRIQPTLDAEPIFSAR</sequence>
<dbReference type="GO" id="GO:0031390">
    <property type="term" value="C:Ctf18 RFC-like complex"/>
    <property type="evidence" value="ECO:0007669"/>
    <property type="project" value="InterPro"/>
</dbReference>
<dbReference type="InterPro" id="IPR019128">
    <property type="entry name" value="Dcc1"/>
</dbReference>
<reference evidence="3" key="2">
    <citation type="submission" date="2023-06" db="EMBL/GenBank/DDBJ databases">
        <authorList>
            <person name="Swenson N.G."/>
            <person name="Wegrzyn J.L."/>
            <person name="Mcevoy S.L."/>
        </authorList>
    </citation>
    <scope>NUCLEOTIDE SEQUENCE</scope>
    <source>
        <strain evidence="3">NS2018</strain>
        <tissue evidence="3">Leaf</tissue>
    </source>
</reference>
<comment type="similarity">
    <text evidence="1">Belongs to the DCC1 family.</text>
</comment>